<dbReference type="EMBL" id="KZ819283">
    <property type="protein sequence ID" value="PWO01119.1"/>
    <property type="molecule type" value="Genomic_DNA"/>
</dbReference>
<name>A0A316ZJ32_9BASI</name>
<evidence type="ECO:0000313" key="2">
    <source>
        <dbReference type="EMBL" id="PWO01119.1"/>
    </source>
</evidence>
<protein>
    <recommendedName>
        <fullName evidence="4">Secreted protein</fullName>
    </recommendedName>
</protein>
<proteinExistence type="predicted"/>
<feature type="chain" id="PRO_5016358837" description="Secreted protein" evidence="1">
    <location>
        <begin position="21"/>
        <end position="144"/>
    </location>
</feature>
<evidence type="ECO:0000313" key="3">
    <source>
        <dbReference type="Proteomes" id="UP000245946"/>
    </source>
</evidence>
<dbReference type="AlphaFoldDB" id="A0A316ZJ32"/>
<reference evidence="2 3" key="1">
    <citation type="journal article" date="2018" name="Mol. Biol. Evol.">
        <title>Broad Genomic Sampling Reveals a Smut Pathogenic Ancestry of the Fungal Clade Ustilaginomycotina.</title>
        <authorList>
            <person name="Kijpornyongpan T."/>
            <person name="Mondo S.J."/>
            <person name="Barry K."/>
            <person name="Sandor L."/>
            <person name="Lee J."/>
            <person name="Lipzen A."/>
            <person name="Pangilinan J."/>
            <person name="LaButti K."/>
            <person name="Hainaut M."/>
            <person name="Henrissat B."/>
            <person name="Grigoriev I.V."/>
            <person name="Spatafora J.W."/>
            <person name="Aime M.C."/>
        </authorList>
    </citation>
    <scope>NUCLEOTIDE SEQUENCE [LARGE SCALE GENOMIC DNA]</scope>
    <source>
        <strain evidence="2 3">MCA 4186</strain>
    </source>
</reference>
<keyword evidence="3" id="KW-1185">Reference proteome</keyword>
<dbReference type="Proteomes" id="UP000245946">
    <property type="component" value="Unassembled WGS sequence"/>
</dbReference>
<evidence type="ECO:0000256" key="1">
    <source>
        <dbReference type="SAM" id="SignalP"/>
    </source>
</evidence>
<keyword evidence="1" id="KW-0732">Signal</keyword>
<dbReference type="GeneID" id="37267253"/>
<evidence type="ECO:0008006" key="4">
    <source>
        <dbReference type="Google" id="ProtNLM"/>
    </source>
</evidence>
<gene>
    <name evidence="2" type="ORF">FA09DRAFT_2525</name>
</gene>
<feature type="signal peptide" evidence="1">
    <location>
        <begin position="1"/>
        <end position="20"/>
    </location>
</feature>
<organism evidence="2 3">
    <name type="scientific">Tilletiopsis washingtonensis</name>
    <dbReference type="NCBI Taxonomy" id="58919"/>
    <lineage>
        <taxon>Eukaryota</taxon>
        <taxon>Fungi</taxon>
        <taxon>Dikarya</taxon>
        <taxon>Basidiomycota</taxon>
        <taxon>Ustilaginomycotina</taxon>
        <taxon>Exobasidiomycetes</taxon>
        <taxon>Entylomatales</taxon>
        <taxon>Entylomatales incertae sedis</taxon>
        <taxon>Tilletiopsis</taxon>
    </lineage>
</organism>
<sequence>MLLLQLQLLMQLSLLLLVLLLRRELELSVVELLLQLFGREGAFDASAAAARSRLWHAGKVPRVGREGRRLLPRGRRRGLVELGTGRAREMLGWTIRRRSQSGVGQLGQHVDAAERCPCRRKGAATICRAVMSVVKGDEGSSAHH</sequence>
<accession>A0A316ZJ32</accession>
<dbReference type="RefSeq" id="XP_025601397.1">
    <property type="nucleotide sequence ID" value="XM_025739707.1"/>
</dbReference>